<comment type="caution">
    <text evidence="3">The sequence shown here is derived from an EMBL/GenBank/DDBJ whole genome shotgun (WGS) entry which is preliminary data.</text>
</comment>
<evidence type="ECO:0000259" key="2">
    <source>
        <dbReference type="Pfam" id="PF13525"/>
    </source>
</evidence>
<evidence type="ECO:0000313" key="3">
    <source>
        <dbReference type="EMBL" id="DAB38501.1"/>
    </source>
</evidence>
<protein>
    <submittedName>
        <fullName evidence="3">Outer membrane protein assembly factor BamD</fullName>
    </submittedName>
</protein>
<feature type="domain" description="Outer membrane lipoprotein BamD-like" evidence="2">
    <location>
        <begin position="27"/>
        <end position="158"/>
    </location>
</feature>
<dbReference type="PROSITE" id="PS51257">
    <property type="entry name" value="PROKAR_LIPOPROTEIN"/>
    <property type="match status" value="1"/>
</dbReference>
<dbReference type="RefSeq" id="WP_294893592.1">
    <property type="nucleotide sequence ID" value="NZ_DLUI01000079.1"/>
</dbReference>
<dbReference type="AlphaFoldDB" id="A0A2D3WB11"/>
<keyword evidence="1" id="KW-0732">Signal</keyword>
<evidence type="ECO:0000313" key="4">
    <source>
        <dbReference type="Proteomes" id="UP000228859"/>
    </source>
</evidence>
<evidence type="ECO:0000256" key="1">
    <source>
        <dbReference type="ARBA" id="ARBA00022729"/>
    </source>
</evidence>
<proteinExistence type="predicted"/>
<dbReference type="Pfam" id="PF13525">
    <property type="entry name" value="YfiO"/>
    <property type="match status" value="1"/>
</dbReference>
<dbReference type="InterPro" id="IPR039565">
    <property type="entry name" value="BamD-like"/>
</dbReference>
<dbReference type="InterPro" id="IPR011990">
    <property type="entry name" value="TPR-like_helical_dom_sf"/>
</dbReference>
<gene>
    <name evidence="3" type="ORF">CFH83_05630</name>
</gene>
<dbReference type="Proteomes" id="UP000228859">
    <property type="component" value="Unassembled WGS sequence"/>
</dbReference>
<organism evidence="3 4">
    <name type="scientific">Sulfuricurvum kujiense</name>
    <dbReference type="NCBI Taxonomy" id="148813"/>
    <lineage>
        <taxon>Bacteria</taxon>
        <taxon>Pseudomonadati</taxon>
        <taxon>Campylobacterota</taxon>
        <taxon>Epsilonproteobacteria</taxon>
        <taxon>Campylobacterales</taxon>
        <taxon>Sulfurimonadaceae</taxon>
        <taxon>Sulfuricurvum</taxon>
    </lineage>
</organism>
<reference evidence="3 4" key="1">
    <citation type="journal article" date="2017" name="Front. Microbiol.">
        <title>Comparative Genomic Analysis of the Class Epsilonproteobacteria and Proposed Reclassification to Epsilonbacteraeota (phyl. nov.).</title>
        <authorList>
            <person name="Waite D.W."/>
            <person name="Vanwonterghem I."/>
            <person name="Rinke C."/>
            <person name="Parks D.H."/>
            <person name="Zhang Y."/>
            <person name="Takai K."/>
            <person name="Sievert S.M."/>
            <person name="Simon J."/>
            <person name="Campbell B.J."/>
            <person name="Hanson T.E."/>
            <person name="Woyke T."/>
            <person name="Klotz M.G."/>
            <person name="Hugenholtz P."/>
        </authorList>
    </citation>
    <scope>NUCLEOTIDE SEQUENCE [LARGE SCALE GENOMIC DNA]</scope>
    <source>
        <strain evidence="3">UBA12443</strain>
    </source>
</reference>
<dbReference type="Gene3D" id="1.25.40.10">
    <property type="entry name" value="Tetratricopeptide repeat domain"/>
    <property type="match status" value="1"/>
</dbReference>
<name>A0A2D3WB11_9BACT</name>
<dbReference type="EMBL" id="DLUI01000079">
    <property type="protein sequence ID" value="DAB38501.1"/>
    <property type="molecule type" value="Genomic_DNA"/>
</dbReference>
<accession>A0A2D3WB11</accession>
<sequence length="238" mass="27232">MIRTWLIAITALILLSGCGKDLDEYNKPAEYWYEKMVSAVSNGNLEKADSYFSSLQSEHISSPFLAEATMIMAQAHMAHEEYLLAEHFLDEYIRRYATPEGREYAEFLKIKAKFLALPNPGRDQGLIDDTLRGVDAFKGNYPYSTYLPLVHSMETQLQLARGVLNEQIAQLYERLGKPKGAGYYRAIAPVTWIDSKEVVHAEVPWYREMFEGDGTSSWYDFMIPQTRSVISMDDNESK</sequence>